<evidence type="ECO:0000256" key="9">
    <source>
        <dbReference type="ARBA" id="ARBA00023136"/>
    </source>
</evidence>
<gene>
    <name evidence="15" type="ORF">COV40_02705</name>
</gene>
<keyword evidence="9 14" id="KW-0472">Membrane</keyword>
<evidence type="ECO:0000313" key="15">
    <source>
        <dbReference type="EMBL" id="PIR27100.1"/>
    </source>
</evidence>
<dbReference type="PANTHER" id="PTHR30622">
    <property type="entry name" value="UNDECAPRENYL-DIPHOSPHATASE"/>
    <property type="match status" value="1"/>
</dbReference>
<keyword evidence="6 14" id="KW-0812">Transmembrane</keyword>
<evidence type="ECO:0000256" key="2">
    <source>
        <dbReference type="ARBA" id="ARBA00010621"/>
    </source>
</evidence>
<evidence type="ECO:0000256" key="4">
    <source>
        <dbReference type="ARBA" id="ARBA00021581"/>
    </source>
</evidence>
<dbReference type="InterPro" id="IPR003824">
    <property type="entry name" value="UppP"/>
</dbReference>
<dbReference type="GO" id="GO:0050380">
    <property type="term" value="F:undecaprenyl-diphosphatase activity"/>
    <property type="evidence" value="ECO:0007669"/>
    <property type="project" value="UniProtKB-EC"/>
</dbReference>
<dbReference type="EC" id="3.6.1.27" evidence="3"/>
<keyword evidence="7" id="KW-0378">Hydrolase</keyword>
<dbReference type="Proteomes" id="UP000231154">
    <property type="component" value="Unassembled WGS sequence"/>
</dbReference>
<evidence type="ECO:0000256" key="6">
    <source>
        <dbReference type="ARBA" id="ARBA00022692"/>
    </source>
</evidence>
<keyword evidence="5" id="KW-1003">Cell membrane</keyword>
<reference evidence="15 16" key="1">
    <citation type="submission" date="2017-09" db="EMBL/GenBank/DDBJ databases">
        <title>Depth-based differentiation of microbial function through sediment-hosted aquifers and enrichment of novel symbionts in the deep terrestrial subsurface.</title>
        <authorList>
            <person name="Probst A.J."/>
            <person name="Ladd B."/>
            <person name="Jarett J.K."/>
            <person name="Geller-Mcgrath D.E."/>
            <person name="Sieber C.M."/>
            <person name="Emerson J.B."/>
            <person name="Anantharaman K."/>
            <person name="Thomas B.C."/>
            <person name="Malmstrom R."/>
            <person name="Stieglmeier M."/>
            <person name="Klingl A."/>
            <person name="Woyke T."/>
            <person name="Ryan C.M."/>
            <person name="Banfield J.F."/>
        </authorList>
    </citation>
    <scope>NUCLEOTIDE SEQUENCE [LARGE SCALE GENOMIC DNA]</scope>
    <source>
        <strain evidence="15">CG11_big_fil_rev_8_21_14_0_20_42_15</strain>
    </source>
</reference>
<feature type="transmembrane region" description="Helical" evidence="14">
    <location>
        <begin position="7"/>
        <end position="34"/>
    </location>
</feature>
<protein>
    <recommendedName>
        <fullName evidence="4">Undecaprenyl-diphosphatase</fullName>
        <ecNumber evidence="3">3.6.1.27</ecNumber>
    </recommendedName>
    <alternativeName>
        <fullName evidence="12">Bacitracin resistance protein</fullName>
    </alternativeName>
    <alternativeName>
        <fullName evidence="11">Undecaprenyl pyrophosphate phosphatase</fullName>
    </alternativeName>
</protein>
<dbReference type="GO" id="GO:0046677">
    <property type="term" value="P:response to antibiotic"/>
    <property type="evidence" value="ECO:0007669"/>
    <property type="project" value="UniProtKB-KW"/>
</dbReference>
<evidence type="ECO:0000313" key="16">
    <source>
        <dbReference type="Proteomes" id="UP000231154"/>
    </source>
</evidence>
<dbReference type="EMBL" id="PCXF01000077">
    <property type="protein sequence ID" value="PIR27100.1"/>
    <property type="molecule type" value="Genomic_DNA"/>
</dbReference>
<evidence type="ECO:0000256" key="5">
    <source>
        <dbReference type="ARBA" id="ARBA00022475"/>
    </source>
</evidence>
<evidence type="ECO:0000256" key="10">
    <source>
        <dbReference type="ARBA" id="ARBA00023251"/>
    </source>
</evidence>
<comment type="similarity">
    <text evidence="2">Belongs to the UppP family.</text>
</comment>
<evidence type="ECO:0000256" key="3">
    <source>
        <dbReference type="ARBA" id="ARBA00012374"/>
    </source>
</evidence>
<dbReference type="Pfam" id="PF02673">
    <property type="entry name" value="BacA"/>
    <property type="match status" value="1"/>
</dbReference>
<comment type="subcellular location">
    <subcellularLocation>
        <location evidence="1">Cell membrane</location>
        <topology evidence="1">Multi-pass membrane protein</topology>
    </subcellularLocation>
</comment>
<evidence type="ECO:0000256" key="14">
    <source>
        <dbReference type="SAM" id="Phobius"/>
    </source>
</evidence>
<dbReference type="PANTHER" id="PTHR30622:SF4">
    <property type="entry name" value="UNDECAPRENYL-DIPHOSPHATASE"/>
    <property type="match status" value="1"/>
</dbReference>
<evidence type="ECO:0000256" key="11">
    <source>
        <dbReference type="ARBA" id="ARBA00032707"/>
    </source>
</evidence>
<proteinExistence type="inferred from homology"/>
<feature type="non-terminal residue" evidence="15">
    <location>
        <position position="62"/>
    </location>
</feature>
<evidence type="ECO:0000256" key="1">
    <source>
        <dbReference type="ARBA" id="ARBA00004651"/>
    </source>
</evidence>
<sequence length="62" mass="6953">MNFLHAIILGIIQGVGEFLPISSSGHLVVIPYIFGWDYQGLNFDVALHFGTVLALITFFWKD</sequence>
<evidence type="ECO:0000256" key="12">
    <source>
        <dbReference type="ARBA" id="ARBA00032932"/>
    </source>
</evidence>
<dbReference type="GO" id="GO:0005886">
    <property type="term" value="C:plasma membrane"/>
    <property type="evidence" value="ECO:0007669"/>
    <property type="project" value="UniProtKB-SubCell"/>
</dbReference>
<evidence type="ECO:0000256" key="8">
    <source>
        <dbReference type="ARBA" id="ARBA00022989"/>
    </source>
</evidence>
<accession>A0A2H0PYJ2</accession>
<feature type="transmembrane region" description="Helical" evidence="14">
    <location>
        <begin position="40"/>
        <end position="60"/>
    </location>
</feature>
<evidence type="ECO:0000256" key="7">
    <source>
        <dbReference type="ARBA" id="ARBA00022801"/>
    </source>
</evidence>
<evidence type="ECO:0000256" key="13">
    <source>
        <dbReference type="ARBA" id="ARBA00047594"/>
    </source>
</evidence>
<comment type="catalytic activity">
    <reaction evidence="13">
        <text>di-trans,octa-cis-undecaprenyl diphosphate + H2O = di-trans,octa-cis-undecaprenyl phosphate + phosphate + H(+)</text>
        <dbReference type="Rhea" id="RHEA:28094"/>
        <dbReference type="ChEBI" id="CHEBI:15377"/>
        <dbReference type="ChEBI" id="CHEBI:15378"/>
        <dbReference type="ChEBI" id="CHEBI:43474"/>
        <dbReference type="ChEBI" id="CHEBI:58405"/>
        <dbReference type="ChEBI" id="CHEBI:60392"/>
        <dbReference type="EC" id="3.6.1.27"/>
    </reaction>
</comment>
<comment type="caution">
    <text evidence="15">The sequence shown here is derived from an EMBL/GenBank/DDBJ whole genome shotgun (WGS) entry which is preliminary data.</text>
</comment>
<keyword evidence="10" id="KW-0046">Antibiotic resistance</keyword>
<keyword evidence="8 14" id="KW-1133">Transmembrane helix</keyword>
<dbReference type="AlphaFoldDB" id="A0A2H0PYJ2"/>
<name>A0A2H0PYJ2_9BACT</name>
<organism evidence="15 16">
    <name type="scientific">Candidatus Berkelbacteria bacterium CG11_big_fil_rev_8_21_14_0_20_42_15</name>
    <dbReference type="NCBI Taxonomy" id="1974517"/>
    <lineage>
        <taxon>Bacteria</taxon>
        <taxon>Candidatus Berkelbacteria</taxon>
    </lineage>
</organism>